<dbReference type="Gene3D" id="3.30.1310.20">
    <property type="entry name" value="PRTase-like"/>
    <property type="match status" value="1"/>
</dbReference>
<dbReference type="Gene3D" id="3.40.50.720">
    <property type="entry name" value="NAD(P)-binding Rossmann-like Domain"/>
    <property type="match status" value="4"/>
</dbReference>
<dbReference type="GO" id="GO:0006298">
    <property type="term" value="P:mismatch repair"/>
    <property type="evidence" value="ECO:0007669"/>
    <property type="project" value="InterPro"/>
</dbReference>
<evidence type="ECO:0000259" key="19">
    <source>
        <dbReference type="PROSITE" id="PS00486"/>
    </source>
</evidence>
<dbReference type="Pfam" id="PF00488">
    <property type="entry name" value="MutS_V"/>
    <property type="match status" value="2"/>
</dbReference>
<dbReference type="FunFam" id="3.40.50.720:FF:000087">
    <property type="entry name" value="alpha-aminoadipic semialdehyde synthase, mitochondrial"/>
    <property type="match status" value="1"/>
</dbReference>
<feature type="repeat" description="WD" evidence="18">
    <location>
        <begin position="2083"/>
        <end position="2114"/>
    </location>
</feature>
<feature type="repeat" description="WD" evidence="18">
    <location>
        <begin position="2038"/>
        <end position="2079"/>
    </location>
</feature>
<dbReference type="Gene3D" id="3.40.50.300">
    <property type="entry name" value="P-loop containing nucleotide triphosphate hydrolases"/>
    <property type="match status" value="2"/>
</dbReference>
<dbReference type="SUPFAM" id="SSF48334">
    <property type="entry name" value="DNA repair protein MutS, domain III"/>
    <property type="match status" value="1"/>
</dbReference>
<comment type="pathway">
    <text evidence="2">Amino-acid degradation; L-lysine degradation via saccharopine pathway; glutaryl-CoA from L-lysine: step 1/6.</text>
</comment>
<proteinExistence type="inferred from homology"/>
<dbReference type="FunFam" id="3.30.420.110:FF:000002">
    <property type="entry name" value="DNA mismatch repair protein"/>
    <property type="match status" value="1"/>
</dbReference>
<keyword evidence="14" id="KW-0539">Nucleus</keyword>
<dbReference type="FunFam" id="1.10.1420.10:FF:000015">
    <property type="entry name" value="DNA mismatch repair protein Msh2"/>
    <property type="match status" value="1"/>
</dbReference>
<dbReference type="Pfam" id="PF05192">
    <property type="entry name" value="MutS_III"/>
    <property type="match status" value="1"/>
</dbReference>
<evidence type="ECO:0000256" key="9">
    <source>
        <dbReference type="ARBA" id="ARBA00022840"/>
    </source>
</evidence>
<dbReference type="GO" id="GO:0005634">
    <property type="term" value="C:nucleus"/>
    <property type="evidence" value="ECO:0007669"/>
    <property type="project" value="UniProtKB-SubCell"/>
</dbReference>
<dbReference type="Pfam" id="PF03435">
    <property type="entry name" value="Sacchrp_dh_NADP"/>
    <property type="match status" value="1"/>
</dbReference>
<dbReference type="Gene3D" id="3.40.50.2020">
    <property type="match status" value="1"/>
</dbReference>
<dbReference type="GO" id="GO:0030983">
    <property type="term" value="F:mismatched DNA binding"/>
    <property type="evidence" value="ECO:0007669"/>
    <property type="project" value="InterPro"/>
</dbReference>
<dbReference type="GO" id="GO:0097361">
    <property type="term" value="C:cytosolic [4Fe-4S] assembly targeting complex"/>
    <property type="evidence" value="ECO:0007669"/>
    <property type="project" value="InterPro"/>
</dbReference>
<evidence type="ECO:0000256" key="8">
    <source>
        <dbReference type="ARBA" id="ARBA00022763"/>
    </source>
</evidence>
<protein>
    <recommendedName>
        <fullName evidence="17">Probable cytosolic iron-sulfur protein assembly protein 1</fullName>
    </recommendedName>
</protein>
<keyword evidence="13" id="KW-0234">DNA repair</keyword>
<dbReference type="Pfam" id="PF00156">
    <property type="entry name" value="Pribosyltran"/>
    <property type="match status" value="1"/>
</dbReference>
<dbReference type="SMART" id="SM01002">
    <property type="entry name" value="AlaDh_PNT_C"/>
    <property type="match status" value="1"/>
</dbReference>
<comment type="similarity">
    <text evidence="17">Belongs to the WD repeat CIA1 family.</text>
</comment>
<dbReference type="InterPro" id="IPR007698">
    <property type="entry name" value="AlaDH/PNT_NAD(H)-bd"/>
</dbReference>
<keyword evidence="5 18" id="KW-0853">WD repeat</keyword>
<feature type="repeat" description="WD" evidence="18">
    <location>
        <begin position="2258"/>
        <end position="2280"/>
    </location>
</feature>
<dbReference type="InterPro" id="IPR001680">
    <property type="entry name" value="WD40_rpt"/>
</dbReference>
<keyword evidence="7" id="KW-0547">Nucleotide-binding</keyword>
<dbReference type="InterPro" id="IPR007695">
    <property type="entry name" value="DNA_mismatch_repair_MutS-lik_N"/>
</dbReference>
<dbReference type="GO" id="GO:0004753">
    <property type="term" value="F:saccharopine dehydrogenase activity"/>
    <property type="evidence" value="ECO:0007669"/>
    <property type="project" value="TreeGrafter"/>
</dbReference>
<dbReference type="InterPro" id="IPR036291">
    <property type="entry name" value="NAD(P)-bd_dom_sf"/>
</dbReference>
<dbReference type="Gene3D" id="3.40.1170.10">
    <property type="entry name" value="DNA repair protein MutS, domain I"/>
    <property type="match status" value="1"/>
</dbReference>
<dbReference type="SMART" id="SM01003">
    <property type="entry name" value="AlaDh_PNT_N"/>
    <property type="match status" value="1"/>
</dbReference>
<evidence type="ECO:0000256" key="17">
    <source>
        <dbReference type="HAMAP-Rule" id="MF_03037"/>
    </source>
</evidence>
<comment type="function">
    <text evidence="17">Essential component of the cytosolic iron-sulfur (Fe/S) protein assembly machinery. Required for the maturation of extramitochondrial Fe/S proteins.</text>
</comment>
<dbReference type="GO" id="GO:0005524">
    <property type="term" value="F:ATP binding"/>
    <property type="evidence" value="ECO:0007669"/>
    <property type="project" value="UniProtKB-KW"/>
</dbReference>
<keyword evidence="6" id="KW-0677">Repeat</keyword>
<evidence type="ECO:0000256" key="12">
    <source>
        <dbReference type="ARBA" id="ARBA00023154"/>
    </source>
</evidence>
<dbReference type="OrthoDB" id="295033at2759"/>
<evidence type="ECO:0000256" key="13">
    <source>
        <dbReference type="ARBA" id="ARBA00023204"/>
    </source>
</evidence>
<dbReference type="PROSITE" id="PS50294">
    <property type="entry name" value="WD_REPEATS_REGION"/>
    <property type="match status" value="5"/>
</dbReference>
<organism evidence="20 21">
    <name type="scientific">Bifiguratus adelaidae</name>
    <dbReference type="NCBI Taxonomy" id="1938954"/>
    <lineage>
        <taxon>Eukaryota</taxon>
        <taxon>Fungi</taxon>
        <taxon>Fungi incertae sedis</taxon>
        <taxon>Mucoromycota</taxon>
        <taxon>Mucoromycotina</taxon>
        <taxon>Endogonomycetes</taxon>
        <taxon>Endogonales</taxon>
        <taxon>Endogonales incertae sedis</taxon>
        <taxon>Bifiguratus</taxon>
    </lineage>
</organism>
<evidence type="ECO:0000256" key="2">
    <source>
        <dbReference type="ARBA" id="ARBA00004682"/>
    </source>
</evidence>
<dbReference type="SMART" id="SM00533">
    <property type="entry name" value="MUTSd"/>
    <property type="match status" value="1"/>
</dbReference>
<accession>A0A261XWM0</accession>
<dbReference type="Gene3D" id="2.130.10.10">
    <property type="entry name" value="YVTN repeat-like/Quinoprotein amine dehydrogenase"/>
    <property type="match status" value="1"/>
</dbReference>
<dbReference type="Pfam" id="PF01624">
    <property type="entry name" value="MutS_I"/>
    <property type="match status" value="1"/>
</dbReference>
<dbReference type="InterPro" id="IPR005097">
    <property type="entry name" value="Sacchrp_dh_NADP-bd"/>
</dbReference>
<evidence type="ECO:0000256" key="4">
    <source>
        <dbReference type="ARBA" id="ARBA00006271"/>
    </source>
</evidence>
<dbReference type="InterPro" id="IPR016151">
    <property type="entry name" value="DNA_mismatch_repair_MutS_N"/>
</dbReference>
<dbReference type="InterPro" id="IPR015943">
    <property type="entry name" value="WD40/YVTN_repeat-like_dom_sf"/>
</dbReference>
<keyword evidence="15" id="KW-0511">Multifunctional enzyme</keyword>
<dbReference type="CDD" id="cd00200">
    <property type="entry name" value="WD40"/>
    <property type="match status" value="1"/>
</dbReference>
<dbReference type="InterPro" id="IPR007860">
    <property type="entry name" value="DNA_mmatch_repair_MutS_con_dom"/>
</dbReference>
<dbReference type="Pfam" id="PF00400">
    <property type="entry name" value="WD40"/>
    <property type="match status" value="7"/>
</dbReference>
<dbReference type="CDD" id="cd12189">
    <property type="entry name" value="LKR_SDH_like"/>
    <property type="match status" value="1"/>
</dbReference>
<evidence type="ECO:0000256" key="6">
    <source>
        <dbReference type="ARBA" id="ARBA00022737"/>
    </source>
</evidence>
<dbReference type="Gene3D" id="1.10.1870.10">
    <property type="entry name" value="Domain 3, Saccharopine reductase"/>
    <property type="match status" value="1"/>
</dbReference>
<dbReference type="InterPro" id="IPR051168">
    <property type="entry name" value="AASS"/>
</dbReference>
<sequence>MPTHVNGRSVSTLIRSIGIRREDKSRWERRAPLTPEDVKTLIDTSQAKVYVQPSTKRIFRDEEYIKAGAILDNSLDKADLILGVKEVPIPDLIPNKNYLFFSHTHKGQLYNMPMLQSILDKNIRLIDYELMVNHHQKRVVMFGKFAGYAGLLDGMHGLGHRFLGMGYSTPFLNVAMAHNYRTLDQARESLHQLGEVISDEGTPKDFGPLTFTFTGNGNVSKGAQELFKILPHEYVDPKDLPTIIADKNPNLKKVYAAEVNITDHIRLKEDPQGLKGPIDVTAYRADPSNYFSNFADNIAPYSTMIVNGAYWDQKFPHLMTTEQLAALQRKQAEGRLNSSRLACLADISCDVKGAFEFMSHVTTIDDGFYYVNAAKNVEHKNPEDAGIQVMSIDILPTELPVESSQHFSRQLLPYLQDMVTSKGNLPSTIENAVIASERQLAKEHEHLYNLLGKKLGDNVGPRVVEEANQQNVLVLGSGFVVKPLVEHLSRLRNVSVTIDIQNEAKLANLVASANVVVSLVPATLHTKIAKLCIEHRKHMVTASYVSPEMKALNDRAERAGITIMNEVGLDPGIDHMSAMRIIDEVQKEGGKTIPGESLLQQHFPAVNTPFAGFNFEGLANRNSLSYAQLYGLGRVEDMDDMMRGTLRYKGYSDLMNAFRRLGFLDTKSTLAAVQSWSGMLATLLNMSQTSDLRSLQYAIAERLDLESDDPILGRVYDAMKWMGLLSSKEISAESAKLPSGPIAPLDAFCHLLSQKLKYGPHERDMVMLHHEFGIEDRNGNKVTRTSTLVQYGSFEDTTAMAKTVGLPAALATQMIFENKLPEIGVRIPTDPHVYNYILDRLEESGVKCVEKTLPYTKHTLASEGRRVWTCRELLEMALDEAKSLSVDIDKPEQQTFVKFYRGLPRVQEGTIRLFERDANQKRYYTFHGDDALYIAQNVYKTLSVVKYWGGDSTRGLPSVNLSANATESFLRDALITKQLRVEIWGYETGKPNQWKCQRKASPGNLQDVEDFLFANTSMEAAPIVMSAKIGTGDNKVIGVCFADASARDLGVAEFVDNDLFSNFESLVIQLGVKECIIMQDDAQKDYDLSKLRGVLERCDVVITHAKRSEFNAKDIEQDLNRLLEGDLTVGTRPEFEMKNAMSSAACLINYLKLLNDETNYGHYTLRHHDLSQYMRLDASALRALNLMPSPQDVQIFVEDTDLRQSLQEDQLKAIPDMHRLAKRFQRGIASLQDVVRVYQVLIRLPGFLTIMESSMPANKKFAKLLQDTYSNKMKKLQELVETTIDLDAVAEHEFMIKPNFDDDLLELRDRINDVRERMSQEHVRVGQKLDLDIEKKLKMEKHQVYGYCFRIGRGEASLLRNKSEFIEYATQKAGTYFTTSKMKDLSSSWHDLSAQYDRKQNDLVKEVIAIVGNFVLSTARKSRRIDRSFGCYRQWLNEHHSIVLPTYLYTPRSRDGNAVLRSARHPCLEVQDDVSFIPNDVNLVRDESEFQIITGPNMGGKSTYIRQIGVIALMAQAGCFVPCSEATLCIFDSILARVGAGDSQLKGVSTFMAEMLETATILKSATANSLIIIDELGRGTSTYDGFGLAWAIADDNLPHVRNLNVAVHVGEARNDQSGRDITLLYKVNEGVCDQSFGIHVAELANFPPTVVNLAKRKVDELEEASISQQPKAKYAKSDEEEGRKLIEACLTDVLDTPDVLNIDQERLSKLLEEVKAKHMPLLQANPVRAGELLASEVAKKYKDDRHEIVLLGLPRGGVPVAFAIAEALQIPLDVMLVRKIGMIGAEEVAMGAVTEYGVVRNEGLIKRFNISEESFDTVKRTEEKTLRARKEMYRSGKPPLDLAGKVVVLVDDGIATGATMRAAYTGVKGMNPKKVVVAAPVGEPDVIQSMQAEVDDVICLLKPPTFRGVGMWYASFEQTEDREVIKLLNEASKRYGEAPKLNHNVRHEDRVWQVSWNPVTNTLASCSGDKTVRIWMPEDAELKAWKCVNVLEGAHNRTIRSVAWNPSGTELATASFDATTGIWDRDRRSGDWECVATLEGHENEIKSVAWSGSGQLLATCSRDKSVWIWEAQSDNDFECLSVLQEHTQDVKMVTWHPSEELLASASYDDTIKIWREDEDDWYCSDTLQGHSSTVWSIDFRRDGEQLVSGSDDQTLKIWRRYKPENAEGIATPRNEPVWKCICTLSGYHSRCIYGVSWSKVNGCIASVGGDNNLRVFRQDVSGSVDEASPIWNLQASIENAHGISDINAVSWHVREDHGNILATAGDDGVVRIWRLTVNDN</sequence>
<keyword evidence="21" id="KW-1185">Reference proteome</keyword>
<dbReference type="InterPro" id="IPR036322">
    <property type="entry name" value="WD40_repeat_dom_sf"/>
</dbReference>
<dbReference type="InterPro" id="IPR036187">
    <property type="entry name" value="DNA_mismatch_repair_MutS_sf"/>
</dbReference>
<dbReference type="SUPFAM" id="SSF50978">
    <property type="entry name" value="WD40 repeat-like"/>
    <property type="match status" value="1"/>
</dbReference>
<dbReference type="InterPro" id="IPR028608">
    <property type="entry name" value="CIAO1/Cia1"/>
</dbReference>
<dbReference type="SMART" id="SM00534">
    <property type="entry name" value="MUTSac"/>
    <property type="match status" value="1"/>
</dbReference>
<evidence type="ECO:0000256" key="3">
    <source>
        <dbReference type="ARBA" id="ARBA00004720"/>
    </source>
</evidence>
<evidence type="ECO:0000256" key="1">
    <source>
        <dbReference type="ARBA" id="ARBA00004123"/>
    </source>
</evidence>
<dbReference type="Gene3D" id="1.10.1420.10">
    <property type="match status" value="2"/>
</dbReference>
<name>A0A261XWM0_9FUNG</name>
<evidence type="ECO:0000256" key="14">
    <source>
        <dbReference type="ARBA" id="ARBA00023242"/>
    </source>
</evidence>
<dbReference type="GO" id="GO:0019878">
    <property type="term" value="P:lysine biosynthetic process via aminoadipic acid"/>
    <property type="evidence" value="ECO:0007669"/>
    <property type="project" value="TreeGrafter"/>
</dbReference>
<comment type="similarity">
    <text evidence="16">In the C-terminal section; belongs to the saccharopine dehydrogenase family.</text>
</comment>
<dbReference type="PROSITE" id="PS00678">
    <property type="entry name" value="WD_REPEATS_1"/>
    <property type="match status" value="1"/>
</dbReference>
<dbReference type="SUPFAM" id="SSF52283">
    <property type="entry name" value="Formate/glycerate dehydrogenase catalytic domain-like"/>
    <property type="match status" value="1"/>
</dbReference>
<dbReference type="UniPathway" id="UPA00868">
    <property type="reaction ID" value="UER00835"/>
</dbReference>
<dbReference type="PANTHER" id="PTHR11133">
    <property type="entry name" value="SACCHAROPINE DEHYDROGENASE"/>
    <property type="match status" value="1"/>
</dbReference>
<dbReference type="InterPro" id="IPR036678">
    <property type="entry name" value="MutS_con_dom_sf"/>
</dbReference>
<evidence type="ECO:0000256" key="10">
    <source>
        <dbReference type="ARBA" id="ARBA00023002"/>
    </source>
</evidence>
<evidence type="ECO:0000256" key="15">
    <source>
        <dbReference type="ARBA" id="ARBA00023268"/>
    </source>
</evidence>
<dbReference type="InterPro" id="IPR029057">
    <property type="entry name" value="PRTase-like"/>
</dbReference>
<reference evidence="20 21" key="1">
    <citation type="journal article" date="2017" name="Mycologia">
        <title>Bifiguratus adelaidae, gen. et sp. nov., a new member of Mucoromycotina in endophytic and soil-dwelling habitats.</title>
        <authorList>
            <person name="Torres-Cruz T.J."/>
            <person name="Billingsley Tobias T.L."/>
            <person name="Almatruk M."/>
            <person name="Hesse C."/>
            <person name="Kuske C.R."/>
            <person name="Desiro A."/>
            <person name="Benucci G.M."/>
            <person name="Bonito G."/>
            <person name="Stajich J.E."/>
            <person name="Dunlap C."/>
            <person name="Arnold A.E."/>
            <person name="Porras-Alfaro A."/>
        </authorList>
    </citation>
    <scope>NUCLEOTIDE SEQUENCE [LARGE SCALE GENOMIC DNA]</scope>
    <source>
        <strain evidence="20 21">AZ0501</strain>
    </source>
</reference>
<dbReference type="Proteomes" id="UP000242875">
    <property type="component" value="Unassembled WGS sequence"/>
</dbReference>
<evidence type="ECO:0000256" key="5">
    <source>
        <dbReference type="ARBA" id="ARBA00022574"/>
    </source>
</evidence>
<feature type="repeat" description="WD" evidence="18">
    <location>
        <begin position="1992"/>
        <end position="2024"/>
    </location>
</feature>
<dbReference type="InterPro" id="IPR007861">
    <property type="entry name" value="DNA_mismatch_repair_MutS_clamp"/>
</dbReference>
<evidence type="ECO:0000313" key="21">
    <source>
        <dbReference type="Proteomes" id="UP000242875"/>
    </source>
</evidence>
<dbReference type="SUPFAM" id="SSF53271">
    <property type="entry name" value="PRTase-like"/>
    <property type="match status" value="1"/>
</dbReference>
<evidence type="ECO:0000256" key="7">
    <source>
        <dbReference type="ARBA" id="ARBA00022741"/>
    </source>
</evidence>
<dbReference type="InterPro" id="IPR019775">
    <property type="entry name" value="WD40_repeat_CS"/>
</dbReference>
<feature type="domain" description="DNA mismatch repair proteins mutS family" evidence="19">
    <location>
        <begin position="1569"/>
        <end position="1585"/>
    </location>
</feature>
<comment type="caution">
    <text evidence="20">The sequence shown here is derived from an EMBL/GenBank/DDBJ whole genome shotgun (WGS) entry which is preliminary data.</text>
</comment>
<dbReference type="EMBL" id="MVBO01000138">
    <property type="protein sequence ID" value="OZJ02634.1"/>
    <property type="molecule type" value="Genomic_DNA"/>
</dbReference>
<dbReference type="GO" id="GO:0033512">
    <property type="term" value="P:L-lysine catabolic process to acetyl-CoA via saccharopine"/>
    <property type="evidence" value="ECO:0007669"/>
    <property type="project" value="UniProtKB-UniPathway"/>
</dbReference>
<evidence type="ECO:0000256" key="18">
    <source>
        <dbReference type="PROSITE-ProRule" id="PRU00221"/>
    </source>
</evidence>
<evidence type="ECO:0000256" key="11">
    <source>
        <dbReference type="ARBA" id="ARBA00023125"/>
    </source>
</evidence>
<dbReference type="PROSITE" id="PS50082">
    <property type="entry name" value="WD_REPEATS_2"/>
    <property type="match status" value="6"/>
</dbReference>
<dbReference type="InterPro" id="IPR027417">
    <property type="entry name" value="P-loop_NTPase"/>
</dbReference>
<dbReference type="FunFam" id="2.130.10.10:FF:000136">
    <property type="entry name" value="Probable cytosolic iron-sulfur protein assembly protein CIAO1"/>
    <property type="match status" value="1"/>
</dbReference>
<feature type="repeat" description="WD" evidence="18">
    <location>
        <begin position="1944"/>
        <end position="1975"/>
    </location>
</feature>
<keyword evidence="12" id="KW-0028">Amino-acid biosynthesis</keyword>
<dbReference type="SMART" id="SM00320">
    <property type="entry name" value="WD40"/>
    <property type="match status" value="7"/>
</dbReference>
<dbReference type="GO" id="GO:0016226">
    <property type="term" value="P:iron-sulfur cluster assembly"/>
    <property type="evidence" value="ECO:0007669"/>
    <property type="project" value="UniProtKB-UniRule"/>
</dbReference>
<dbReference type="PANTHER" id="PTHR11133:SF22">
    <property type="entry name" value="ALPHA-AMINOADIPIC SEMIALDEHYDE SYNTHASE, MITOCHONDRIAL"/>
    <property type="match status" value="1"/>
</dbReference>
<feature type="repeat" description="WD" evidence="18">
    <location>
        <begin position="2127"/>
        <end position="2158"/>
    </location>
</feature>
<dbReference type="CDD" id="cd06223">
    <property type="entry name" value="PRTases_typeI"/>
    <property type="match status" value="1"/>
</dbReference>
<dbReference type="Gene3D" id="3.30.420.110">
    <property type="entry name" value="MutS, connector domain"/>
    <property type="match status" value="1"/>
</dbReference>
<evidence type="ECO:0000256" key="16">
    <source>
        <dbReference type="ARBA" id="ARBA00025744"/>
    </source>
</evidence>
<dbReference type="InterPro" id="IPR000432">
    <property type="entry name" value="DNA_mismatch_repair_MutS_C"/>
</dbReference>
<dbReference type="SUPFAM" id="SSF51735">
    <property type="entry name" value="NAD(P)-binding Rossmann-fold domains"/>
    <property type="match status" value="1"/>
</dbReference>
<gene>
    <name evidence="17" type="primary">CIA1</name>
    <name evidence="20" type="ORF">BZG36_04160</name>
</gene>
<dbReference type="HAMAP" id="MF_03037">
    <property type="entry name" value="ciao1"/>
    <property type="match status" value="1"/>
</dbReference>
<dbReference type="Pfam" id="PF05222">
    <property type="entry name" value="AlaDh_PNT_N"/>
    <property type="match status" value="1"/>
</dbReference>
<keyword evidence="9" id="KW-0067">ATP-binding</keyword>
<dbReference type="Pfam" id="PF05188">
    <property type="entry name" value="MutS_II"/>
    <property type="match status" value="1"/>
</dbReference>
<dbReference type="SUPFAM" id="SSF55347">
    <property type="entry name" value="Glyceraldehyde-3-phosphate dehydrogenase-like, C-terminal domain"/>
    <property type="match status" value="1"/>
</dbReference>
<dbReference type="SUPFAM" id="SSF52540">
    <property type="entry name" value="P-loop containing nucleoside triphosphate hydrolases"/>
    <property type="match status" value="1"/>
</dbReference>
<keyword evidence="10" id="KW-0560">Oxidoreductase</keyword>
<dbReference type="InterPro" id="IPR032095">
    <property type="entry name" value="Sacchrp_dh-like_C"/>
</dbReference>
<dbReference type="Pfam" id="PF16653">
    <property type="entry name" value="Sacchrp_dh_C"/>
    <property type="match status" value="1"/>
</dbReference>
<dbReference type="InterPro" id="IPR007696">
    <property type="entry name" value="DNA_mismatch_repair_MutS_core"/>
</dbReference>
<keyword evidence="8" id="KW-0227">DNA damage</keyword>
<dbReference type="InterPro" id="IPR007886">
    <property type="entry name" value="AlaDH/PNT_N"/>
</dbReference>
<keyword evidence="12" id="KW-0457">Lysine biosynthesis</keyword>
<comment type="subcellular location">
    <subcellularLocation>
        <location evidence="1">Nucleus</location>
    </subcellularLocation>
</comment>
<dbReference type="InterPro" id="IPR000836">
    <property type="entry name" value="PRTase_dom"/>
</dbReference>
<keyword evidence="11" id="KW-0238">DNA-binding</keyword>
<evidence type="ECO:0000313" key="20">
    <source>
        <dbReference type="EMBL" id="OZJ02634.1"/>
    </source>
</evidence>
<comment type="pathway">
    <text evidence="3">Amino-acid degradation; L-lysine degradation via saccharopine pathway; glutaryl-CoA from L-lysine: step 2/6.</text>
</comment>
<comment type="similarity">
    <text evidence="4">Belongs to the DNA mismatch repair MutS family.</text>
</comment>
<dbReference type="PROSITE" id="PS00486">
    <property type="entry name" value="DNA_MISMATCH_REPAIR_2"/>
    <property type="match status" value="1"/>
</dbReference>
<dbReference type="Pfam" id="PF05190">
    <property type="entry name" value="MutS_IV"/>
    <property type="match status" value="1"/>
</dbReference>